<dbReference type="SMART" id="SM00965">
    <property type="entry name" value="STN"/>
    <property type="match status" value="1"/>
</dbReference>
<dbReference type="Gene3D" id="3.55.50.30">
    <property type="match status" value="1"/>
</dbReference>
<dbReference type="InterPro" id="IPR011662">
    <property type="entry name" value="Secretin/TonB_short_N"/>
</dbReference>
<dbReference type="AlphaFoldDB" id="A0A370X9G5"/>
<organism evidence="14 15">
    <name type="scientific">Dyella monticola</name>
    <dbReference type="NCBI Taxonomy" id="1927958"/>
    <lineage>
        <taxon>Bacteria</taxon>
        <taxon>Pseudomonadati</taxon>
        <taxon>Pseudomonadota</taxon>
        <taxon>Gammaproteobacteria</taxon>
        <taxon>Lysobacterales</taxon>
        <taxon>Rhodanobacteraceae</taxon>
        <taxon>Dyella</taxon>
    </lineage>
</organism>
<comment type="subcellular location">
    <subcellularLocation>
        <location evidence="1 10">Cell outer membrane</location>
        <topology evidence="1 10">Multi-pass membrane protein</topology>
    </subcellularLocation>
</comment>
<dbReference type="InterPro" id="IPR039426">
    <property type="entry name" value="TonB-dep_rcpt-like"/>
</dbReference>
<dbReference type="SUPFAM" id="SSF56935">
    <property type="entry name" value="Porins"/>
    <property type="match status" value="1"/>
</dbReference>
<dbReference type="Proteomes" id="UP000254258">
    <property type="component" value="Unassembled WGS sequence"/>
</dbReference>
<evidence type="ECO:0000256" key="2">
    <source>
        <dbReference type="ARBA" id="ARBA00022448"/>
    </source>
</evidence>
<keyword evidence="7 11" id="KW-0798">TonB box</keyword>
<dbReference type="InterPro" id="IPR037066">
    <property type="entry name" value="Plug_dom_sf"/>
</dbReference>
<dbReference type="InterPro" id="IPR000531">
    <property type="entry name" value="Beta-barrel_TonB"/>
</dbReference>
<keyword evidence="15" id="KW-1185">Reference proteome</keyword>
<evidence type="ECO:0000256" key="7">
    <source>
        <dbReference type="ARBA" id="ARBA00023077"/>
    </source>
</evidence>
<evidence type="ECO:0000256" key="10">
    <source>
        <dbReference type="PROSITE-ProRule" id="PRU01360"/>
    </source>
</evidence>
<keyword evidence="14" id="KW-0675">Receptor</keyword>
<accession>A0A370X9G5</accession>
<dbReference type="EMBL" id="QRBE01000001">
    <property type="protein sequence ID" value="RDS85054.1"/>
    <property type="molecule type" value="Genomic_DNA"/>
</dbReference>
<evidence type="ECO:0000256" key="3">
    <source>
        <dbReference type="ARBA" id="ARBA00022452"/>
    </source>
</evidence>
<dbReference type="GO" id="GO:0009279">
    <property type="term" value="C:cell outer membrane"/>
    <property type="evidence" value="ECO:0007669"/>
    <property type="project" value="UniProtKB-SubCell"/>
</dbReference>
<evidence type="ECO:0000256" key="5">
    <source>
        <dbReference type="ARBA" id="ARBA00022692"/>
    </source>
</evidence>
<protein>
    <submittedName>
        <fullName evidence="14">TonB-dependent receptor</fullName>
    </submittedName>
</protein>
<dbReference type="Pfam" id="PF07715">
    <property type="entry name" value="Plug"/>
    <property type="match status" value="1"/>
</dbReference>
<feature type="region of interest" description="Disordered" evidence="12">
    <location>
        <begin position="130"/>
        <end position="156"/>
    </location>
</feature>
<evidence type="ECO:0000256" key="9">
    <source>
        <dbReference type="ARBA" id="ARBA00023237"/>
    </source>
</evidence>
<keyword evidence="8 10" id="KW-0472">Membrane</keyword>
<keyword evidence="6" id="KW-0408">Iron</keyword>
<feature type="domain" description="Secretin/TonB short N-terminal" evidence="13">
    <location>
        <begin position="81"/>
        <end position="132"/>
    </location>
</feature>
<dbReference type="InterPro" id="IPR012910">
    <property type="entry name" value="Plug_dom"/>
</dbReference>
<keyword evidence="3 10" id="KW-1134">Transmembrane beta strand</keyword>
<gene>
    <name evidence="14" type="ORF">DWU98_03720</name>
</gene>
<proteinExistence type="inferred from homology"/>
<comment type="similarity">
    <text evidence="10 11">Belongs to the TonB-dependent receptor family.</text>
</comment>
<dbReference type="PANTHER" id="PTHR47234">
    <property type="match status" value="1"/>
</dbReference>
<dbReference type="Pfam" id="PF07660">
    <property type="entry name" value="STN"/>
    <property type="match status" value="1"/>
</dbReference>
<dbReference type="Gene3D" id="2.170.130.10">
    <property type="entry name" value="TonB-dependent receptor, plug domain"/>
    <property type="match status" value="1"/>
</dbReference>
<keyword evidence="2 10" id="KW-0813">Transport</keyword>
<dbReference type="InterPro" id="IPR036942">
    <property type="entry name" value="Beta-barrel_TonB_sf"/>
</dbReference>
<dbReference type="PROSITE" id="PS52016">
    <property type="entry name" value="TONB_DEPENDENT_REC_3"/>
    <property type="match status" value="1"/>
</dbReference>
<dbReference type="Gene3D" id="2.40.170.20">
    <property type="entry name" value="TonB-dependent receptor, beta-barrel domain"/>
    <property type="match status" value="1"/>
</dbReference>
<evidence type="ECO:0000256" key="11">
    <source>
        <dbReference type="RuleBase" id="RU003357"/>
    </source>
</evidence>
<evidence type="ECO:0000313" key="14">
    <source>
        <dbReference type="EMBL" id="RDS85054.1"/>
    </source>
</evidence>
<keyword evidence="9 10" id="KW-0998">Cell outer membrane</keyword>
<keyword evidence="4" id="KW-0406">Ion transport</keyword>
<feature type="compositionally biased region" description="Polar residues" evidence="12">
    <location>
        <begin position="137"/>
        <end position="156"/>
    </location>
</feature>
<evidence type="ECO:0000256" key="4">
    <source>
        <dbReference type="ARBA" id="ARBA00022496"/>
    </source>
</evidence>
<evidence type="ECO:0000256" key="8">
    <source>
        <dbReference type="ARBA" id="ARBA00023136"/>
    </source>
</evidence>
<evidence type="ECO:0000259" key="13">
    <source>
        <dbReference type="SMART" id="SM00965"/>
    </source>
</evidence>
<dbReference type="PANTHER" id="PTHR47234:SF2">
    <property type="entry name" value="TONB-DEPENDENT RECEPTOR"/>
    <property type="match status" value="1"/>
</dbReference>
<comment type="caution">
    <text evidence="14">The sequence shown here is derived from an EMBL/GenBank/DDBJ whole genome shotgun (WGS) entry which is preliminary data.</text>
</comment>
<name>A0A370X9G5_9GAMM</name>
<dbReference type="GO" id="GO:0006826">
    <property type="term" value="P:iron ion transport"/>
    <property type="evidence" value="ECO:0007669"/>
    <property type="project" value="UniProtKB-KW"/>
</dbReference>
<evidence type="ECO:0000256" key="6">
    <source>
        <dbReference type="ARBA" id="ARBA00023004"/>
    </source>
</evidence>
<reference evidence="14 15" key="1">
    <citation type="submission" date="2018-07" db="EMBL/GenBank/DDBJ databases">
        <title>Dyella monticola sp. nov. and Dyella psychrodurans sp. nov. isolated from monsoon evergreen broad-leaved forest soil of Dinghu Mountain, China.</title>
        <authorList>
            <person name="Gao Z."/>
            <person name="Qiu L."/>
        </authorList>
    </citation>
    <scope>NUCLEOTIDE SEQUENCE [LARGE SCALE GENOMIC DNA]</scope>
    <source>
        <strain evidence="14 15">4G-K06</strain>
    </source>
</reference>
<evidence type="ECO:0000313" key="15">
    <source>
        <dbReference type="Proteomes" id="UP000254258"/>
    </source>
</evidence>
<dbReference type="Pfam" id="PF00593">
    <property type="entry name" value="TonB_dep_Rec_b-barrel"/>
    <property type="match status" value="1"/>
</dbReference>
<keyword evidence="4" id="KW-0410">Iron transport</keyword>
<evidence type="ECO:0000256" key="1">
    <source>
        <dbReference type="ARBA" id="ARBA00004571"/>
    </source>
</evidence>
<evidence type="ECO:0000256" key="12">
    <source>
        <dbReference type="SAM" id="MobiDB-lite"/>
    </source>
</evidence>
<keyword evidence="5 10" id="KW-0812">Transmembrane</keyword>
<sequence length="898" mass="95934">MPREGNPMHANENYQNRNQKIISCTRTIPKTLLASAMSGGLLLLVQPLIATAQASPQPSSWNLPAGPLDQALNRLAEQSKLTISYSPGLVKGKTTRGLSGAHTPIEALRLLLTGTGLTFDALNATTFVLRPAPRPTPTNTKEQTSQAESASRQTPVNLAQVAVTGTRIRGAQPSSPLVMITQDDMRLAGDNDLGDVIRSLPQNFSGGQNPGVLPGTGGDIANQNITGGSSLNLRGLGPDATLTLLNGARLPYDGFSQATDVAVIPIAAIDRMDVLLDGASAIYGSDAVGGVANIVLKRDYNGAELTARTGGATDGGYGQTQVSLVAGNTWSSGGLLLAAETTSDGAVRASQRDYLGYIPNSDQLTIYPKMSQNGVLFSGHQEFGSNAEFTLDAFLTKRSMTETSLYAASGLQNSDTDGTIYGISPSLRITLPHDWSVRINAFDGEDNTVSQATGFSLTTDTQAFVTSTRYSNQTQSADVDFEGALFGLPGGDARMSVGGGWRKSEYNQFDLIEQTPSIEGSQSVRYAYDEVYFPLITESQEIPFVDSLSFNAAARYDDYNSFGGTTTPKLGMLWSLTPSVDVRASWGKSFKAPTLTQLYQAQSATLFTASAVGASGAPSNATVLLRSGGNPNLGPERADVATAGVVIRPSFLPDATIDLGAFDIDYRQRVVNPFSSFVQLAQALNDPAYTTFVTPNPTPNQQAGILQPAIFTNDTGAAYNPRDVIAVIDDRYLNAQSQHVRGLDFDADYSLQELDASWNFNIKGSFITKGDRQLIGVPATEDTVGVVSFPPKFKGQLAARWSRSDFSVSSIVNYLRGIRNTLLTPSPMGSSMTTVDLVFDYAASPNVLDGFGFNLSLTNVFNRRPPFLAPIEPYYVNYDSTNYSALGRVVSFSITKHF</sequence>